<evidence type="ECO:0000256" key="1">
    <source>
        <dbReference type="ARBA" id="ARBA00023002"/>
    </source>
</evidence>
<dbReference type="PRINTS" id="PR00069">
    <property type="entry name" value="ALDKETRDTASE"/>
</dbReference>
<organism evidence="3 4">
    <name type="scientific">Gluconacetobacter johannae</name>
    <dbReference type="NCBI Taxonomy" id="112140"/>
    <lineage>
        <taxon>Bacteria</taxon>
        <taxon>Pseudomonadati</taxon>
        <taxon>Pseudomonadota</taxon>
        <taxon>Alphaproteobacteria</taxon>
        <taxon>Acetobacterales</taxon>
        <taxon>Acetobacteraceae</taxon>
        <taxon>Gluconacetobacter</taxon>
    </lineage>
</organism>
<evidence type="ECO:0000313" key="3">
    <source>
        <dbReference type="EMBL" id="MBB2175322.1"/>
    </source>
</evidence>
<dbReference type="FunFam" id="3.20.20.100:FF:000004">
    <property type="entry name" value="Oxidoreductase, aldo/keto reductase"/>
    <property type="match status" value="1"/>
</dbReference>
<proteinExistence type="predicted"/>
<dbReference type="PANTHER" id="PTHR43364">
    <property type="entry name" value="NADH-SPECIFIC METHYLGLYOXAL REDUCTASE-RELATED"/>
    <property type="match status" value="1"/>
</dbReference>
<dbReference type="Gene3D" id="3.20.20.100">
    <property type="entry name" value="NADP-dependent oxidoreductase domain"/>
    <property type="match status" value="1"/>
</dbReference>
<protein>
    <submittedName>
        <fullName evidence="3">Aldo/keto reductase</fullName>
    </submittedName>
</protein>
<name>A0A7W4J6G6_9PROT</name>
<dbReference type="RefSeq" id="WP_182941989.1">
    <property type="nucleotide sequence ID" value="NZ_JABEQH010000005.1"/>
</dbReference>
<dbReference type="InterPro" id="IPR050523">
    <property type="entry name" value="AKR_Detox_Biosynth"/>
</dbReference>
<keyword evidence="4" id="KW-1185">Reference proteome</keyword>
<dbReference type="EMBL" id="JABEQH010000005">
    <property type="protein sequence ID" value="MBB2175322.1"/>
    <property type="molecule type" value="Genomic_DNA"/>
</dbReference>
<sequence length="325" mass="36025">MEYARLGRSGLQLPRLCLGCMTYGIPDRGTHSWTLDEAASRPLIRQALEAGITFLDTANSYSDGTSEEIVGRAIRDFARRDEIVLATKVFFPMRNGPNGSGLSRRAILGEIDNSLRRLGTDYVDLYQIHRWDPHTPIEETMEALHDVVKAGKARYIGASSMYAWQFAKAIYTARLNGWTEFVSMQNHLNLLNREEEREMLPFCRDQGIGILPWSPLARGLLARDWRDSTIRQESDKVTRALYTATLQADRATIDAVGRVAQARGVPRAQVALAWLLQQPGVTAPIVGASKPGHLDDALAALSLTLDDAEIAALEAPYIPHPVVGF</sequence>
<comment type="caution">
    <text evidence="3">The sequence shown here is derived from an EMBL/GenBank/DDBJ whole genome shotgun (WGS) entry which is preliminary data.</text>
</comment>
<dbReference type="GO" id="GO:0016491">
    <property type="term" value="F:oxidoreductase activity"/>
    <property type="evidence" value="ECO:0007669"/>
    <property type="project" value="UniProtKB-KW"/>
</dbReference>
<dbReference type="InterPro" id="IPR023210">
    <property type="entry name" value="NADP_OxRdtase_dom"/>
</dbReference>
<dbReference type="PANTHER" id="PTHR43364:SF4">
    <property type="entry name" value="NAD(P)-LINKED OXIDOREDUCTASE SUPERFAMILY PROTEIN"/>
    <property type="match status" value="1"/>
</dbReference>
<dbReference type="InterPro" id="IPR020471">
    <property type="entry name" value="AKR"/>
</dbReference>
<dbReference type="GO" id="GO:0005829">
    <property type="term" value="C:cytosol"/>
    <property type="evidence" value="ECO:0007669"/>
    <property type="project" value="UniProtKB-ARBA"/>
</dbReference>
<dbReference type="SUPFAM" id="SSF51430">
    <property type="entry name" value="NAD(P)-linked oxidoreductase"/>
    <property type="match status" value="1"/>
</dbReference>
<dbReference type="InterPro" id="IPR036812">
    <property type="entry name" value="NAD(P)_OxRdtase_dom_sf"/>
</dbReference>
<reference evidence="3 4" key="1">
    <citation type="submission" date="2020-04" db="EMBL/GenBank/DDBJ databases">
        <title>Description of novel Gluconacetobacter.</title>
        <authorList>
            <person name="Sombolestani A."/>
        </authorList>
    </citation>
    <scope>NUCLEOTIDE SEQUENCE [LARGE SCALE GENOMIC DNA]</scope>
    <source>
        <strain evidence="3 4">LMG 21312</strain>
    </source>
</reference>
<keyword evidence="1" id="KW-0560">Oxidoreductase</keyword>
<accession>A0A7W4J6G6</accession>
<dbReference type="Pfam" id="PF00248">
    <property type="entry name" value="Aldo_ket_red"/>
    <property type="match status" value="1"/>
</dbReference>
<dbReference type="CDD" id="cd19079">
    <property type="entry name" value="AKR_EcYajO-like"/>
    <property type="match status" value="1"/>
</dbReference>
<feature type="domain" description="NADP-dependent oxidoreductase" evidence="2">
    <location>
        <begin position="15"/>
        <end position="315"/>
    </location>
</feature>
<evidence type="ECO:0000259" key="2">
    <source>
        <dbReference type="Pfam" id="PF00248"/>
    </source>
</evidence>
<dbReference type="Proteomes" id="UP000561066">
    <property type="component" value="Unassembled WGS sequence"/>
</dbReference>
<gene>
    <name evidence="3" type="ORF">HLH21_05190</name>
</gene>
<dbReference type="AlphaFoldDB" id="A0A7W4J6G6"/>
<evidence type="ECO:0000313" key="4">
    <source>
        <dbReference type="Proteomes" id="UP000561066"/>
    </source>
</evidence>